<evidence type="ECO:0000313" key="2">
    <source>
        <dbReference type="Proteomes" id="UP000438429"/>
    </source>
</evidence>
<evidence type="ECO:0000313" key="1">
    <source>
        <dbReference type="EMBL" id="KAF0029110.1"/>
    </source>
</evidence>
<reference evidence="1 2" key="1">
    <citation type="submission" date="2019-06" db="EMBL/GenBank/DDBJ databases">
        <title>Draft genomes of female and male turbot (Scophthalmus maximus).</title>
        <authorList>
            <person name="Xu H."/>
            <person name="Xu X.-W."/>
            <person name="Shao C."/>
            <person name="Chen S."/>
        </authorList>
    </citation>
    <scope>NUCLEOTIDE SEQUENCE [LARGE SCALE GENOMIC DNA]</scope>
    <source>
        <strain evidence="1">Ysfricsl-2016a</strain>
        <tissue evidence="1">Blood</tissue>
    </source>
</reference>
<dbReference type="EMBL" id="VEVO01000016">
    <property type="protein sequence ID" value="KAF0029110.1"/>
    <property type="molecule type" value="Genomic_DNA"/>
</dbReference>
<dbReference type="Proteomes" id="UP000438429">
    <property type="component" value="Unassembled WGS sequence"/>
</dbReference>
<sequence length="103" mass="11313">MERPFASLSSPSLFFCPCLVFSSSSRLTHTRQIFSTSSLFCRCGSDYPLFLYKPVMFSDIACVRLTPSPLRLSVTVGKMCVGRRLGIGLSDIIHGVCLPVSES</sequence>
<dbReference type="AlphaFoldDB" id="A0A6A4SBL1"/>
<proteinExistence type="predicted"/>
<name>A0A6A4SBL1_SCOMX</name>
<comment type="caution">
    <text evidence="1">The sequence shown here is derived from an EMBL/GenBank/DDBJ whole genome shotgun (WGS) entry which is preliminary data.</text>
</comment>
<accession>A0A6A4SBL1</accession>
<protein>
    <submittedName>
        <fullName evidence="1">Uncharacterized protein</fullName>
    </submittedName>
</protein>
<organism evidence="1 2">
    <name type="scientific">Scophthalmus maximus</name>
    <name type="common">Turbot</name>
    <name type="synonym">Psetta maxima</name>
    <dbReference type="NCBI Taxonomy" id="52904"/>
    <lineage>
        <taxon>Eukaryota</taxon>
        <taxon>Metazoa</taxon>
        <taxon>Chordata</taxon>
        <taxon>Craniata</taxon>
        <taxon>Vertebrata</taxon>
        <taxon>Euteleostomi</taxon>
        <taxon>Actinopterygii</taxon>
        <taxon>Neopterygii</taxon>
        <taxon>Teleostei</taxon>
        <taxon>Neoteleostei</taxon>
        <taxon>Acanthomorphata</taxon>
        <taxon>Carangaria</taxon>
        <taxon>Pleuronectiformes</taxon>
        <taxon>Pleuronectoidei</taxon>
        <taxon>Scophthalmidae</taxon>
        <taxon>Scophthalmus</taxon>
    </lineage>
</organism>
<gene>
    <name evidence="1" type="ORF">F2P81_018215</name>
</gene>